<feature type="non-terminal residue" evidence="1">
    <location>
        <position position="1"/>
    </location>
</feature>
<evidence type="ECO:0000313" key="1">
    <source>
        <dbReference type="EMBL" id="SVE46736.1"/>
    </source>
</evidence>
<name>A0A383DQF6_9ZZZZ</name>
<dbReference type="SUPFAM" id="SSF69318">
    <property type="entry name" value="Integrin alpha N-terminal domain"/>
    <property type="match status" value="1"/>
</dbReference>
<sequence length="234" mass="25861">VGNNSQLLCYVNQGDGHMKVRICGHQHAWRAELGDIDNDGDLDIVIGGNSLASKKEWADVDGMGECHGLASCPRAYNGILLNDGTGNFFQRGFAFPDYKASNGFTYHSVPNLNVADFDGDGDLDVVRSHVGRLYAGNGISIEENIGNGQFRTVLFDEWCEGPPTKAEWPKWEGGDFGCWAPAWMLGDFNKDGFVDLVVEGVLHLRRDEFPDGTVYLSTGKFTYDIIRPDEENYP</sequence>
<evidence type="ECO:0008006" key="2">
    <source>
        <dbReference type="Google" id="ProtNLM"/>
    </source>
</evidence>
<dbReference type="EMBL" id="UINC01219315">
    <property type="protein sequence ID" value="SVE46736.1"/>
    <property type="molecule type" value="Genomic_DNA"/>
</dbReference>
<proteinExistence type="predicted"/>
<dbReference type="InterPro" id="IPR028994">
    <property type="entry name" value="Integrin_alpha_N"/>
</dbReference>
<feature type="non-terminal residue" evidence="1">
    <location>
        <position position="234"/>
    </location>
</feature>
<dbReference type="Gene3D" id="2.130.10.130">
    <property type="entry name" value="Integrin alpha, N-terminal"/>
    <property type="match status" value="1"/>
</dbReference>
<dbReference type="AlphaFoldDB" id="A0A383DQF6"/>
<protein>
    <recommendedName>
        <fullName evidence="2">VCBS repeat-containing protein</fullName>
    </recommendedName>
</protein>
<dbReference type="PANTHER" id="PTHR46580">
    <property type="entry name" value="SENSOR KINASE-RELATED"/>
    <property type="match status" value="1"/>
</dbReference>
<reference evidence="1" key="1">
    <citation type="submission" date="2018-05" db="EMBL/GenBank/DDBJ databases">
        <authorList>
            <person name="Lanie J.A."/>
            <person name="Ng W.-L."/>
            <person name="Kazmierczak K.M."/>
            <person name="Andrzejewski T.M."/>
            <person name="Davidsen T.M."/>
            <person name="Wayne K.J."/>
            <person name="Tettelin H."/>
            <person name="Glass J.I."/>
            <person name="Rusch D."/>
            <person name="Podicherti R."/>
            <person name="Tsui H.-C.T."/>
            <person name="Winkler M.E."/>
        </authorList>
    </citation>
    <scope>NUCLEOTIDE SEQUENCE</scope>
</reference>
<organism evidence="1">
    <name type="scientific">marine metagenome</name>
    <dbReference type="NCBI Taxonomy" id="408172"/>
    <lineage>
        <taxon>unclassified sequences</taxon>
        <taxon>metagenomes</taxon>
        <taxon>ecological metagenomes</taxon>
    </lineage>
</organism>
<gene>
    <name evidence="1" type="ORF">METZ01_LOCUS499590</name>
</gene>
<accession>A0A383DQF6</accession>